<evidence type="ECO:0000256" key="3">
    <source>
        <dbReference type="ARBA" id="ARBA00022475"/>
    </source>
</evidence>
<feature type="transmembrane region" description="Helical" evidence="7">
    <location>
        <begin position="20"/>
        <end position="41"/>
    </location>
</feature>
<protein>
    <submittedName>
        <fullName evidence="10">FtsX-like permease family protein</fullName>
    </submittedName>
</protein>
<feature type="transmembrane region" description="Helical" evidence="7">
    <location>
        <begin position="358"/>
        <end position="386"/>
    </location>
</feature>
<dbReference type="EMBL" id="JAFCLK010000015">
    <property type="protein sequence ID" value="MBR1137587.1"/>
    <property type="molecule type" value="Genomic_DNA"/>
</dbReference>
<reference evidence="11" key="1">
    <citation type="journal article" date="2021" name="ISME J.">
        <title>Evolutionary origin and ecological implication of a unique nif island in free-living Bradyrhizobium lineages.</title>
        <authorList>
            <person name="Tao J."/>
        </authorList>
    </citation>
    <scope>NUCLEOTIDE SEQUENCE [LARGE SCALE GENOMIC DNA]</scope>
    <source>
        <strain evidence="11">SZCCT0094</strain>
    </source>
</reference>
<feature type="transmembrane region" description="Helical" evidence="7">
    <location>
        <begin position="313"/>
        <end position="338"/>
    </location>
</feature>
<dbReference type="PANTHER" id="PTHR30489">
    <property type="entry name" value="LIPOPROTEIN-RELEASING SYSTEM TRANSMEMBRANE PROTEIN LOLE"/>
    <property type="match status" value="1"/>
</dbReference>
<evidence type="ECO:0000313" key="10">
    <source>
        <dbReference type="EMBL" id="MBR1137587.1"/>
    </source>
</evidence>
<proteinExistence type="inferred from homology"/>
<dbReference type="InterPro" id="IPR025857">
    <property type="entry name" value="MacB_PCD"/>
</dbReference>
<evidence type="ECO:0000256" key="2">
    <source>
        <dbReference type="ARBA" id="ARBA00005236"/>
    </source>
</evidence>
<feature type="transmembrane region" description="Helical" evidence="7">
    <location>
        <begin position="711"/>
        <end position="733"/>
    </location>
</feature>
<evidence type="ECO:0000256" key="4">
    <source>
        <dbReference type="ARBA" id="ARBA00022692"/>
    </source>
</evidence>
<organism evidence="10 11">
    <name type="scientific">Bradyrhizobium denitrificans</name>
    <dbReference type="NCBI Taxonomy" id="2734912"/>
    <lineage>
        <taxon>Bacteria</taxon>
        <taxon>Pseudomonadati</taxon>
        <taxon>Pseudomonadota</taxon>
        <taxon>Alphaproteobacteria</taxon>
        <taxon>Hyphomicrobiales</taxon>
        <taxon>Nitrobacteraceae</taxon>
        <taxon>Bradyrhizobium</taxon>
    </lineage>
</organism>
<keyword evidence="6 7" id="KW-0472">Membrane</keyword>
<dbReference type="Proteomes" id="UP001314635">
    <property type="component" value="Unassembled WGS sequence"/>
</dbReference>
<feature type="transmembrane region" description="Helical" evidence="7">
    <location>
        <begin position="269"/>
        <end position="292"/>
    </location>
</feature>
<evidence type="ECO:0000256" key="6">
    <source>
        <dbReference type="ARBA" id="ARBA00023136"/>
    </source>
</evidence>
<feature type="domain" description="ABC3 transporter permease C-terminal" evidence="8">
    <location>
        <begin position="270"/>
        <end position="385"/>
    </location>
</feature>
<feature type="transmembrane region" description="Helical" evidence="7">
    <location>
        <begin position="652"/>
        <end position="676"/>
    </location>
</feature>
<dbReference type="Pfam" id="PF12704">
    <property type="entry name" value="MacB_PCD"/>
    <property type="match status" value="1"/>
</dbReference>
<gene>
    <name evidence="10" type="ORF">JQ619_17605</name>
</gene>
<accession>A0ABS5G8C0</accession>
<dbReference type="PANTHER" id="PTHR30489:SF0">
    <property type="entry name" value="LIPOPROTEIN-RELEASING SYSTEM TRANSMEMBRANE PROTEIN LOLE"/>
    <property type="match status" value="1"/>
</dbReference>
<comment type="caution">
    <text evidence="10">The sequence shown here is derived from an EMBL/GenBank/DDBJ whole genome shotgun (WGS) entry which is preliminary data.</text>
</comment>
<keyword evidence="11" id="KW-1185">Reference proteome</keyword>
<dbReference type="InterPro" id="IPR051447">
    <property type="entry name" value="Lipoprotein-release_system"/>
</dbReference>
<evidence type="ECO:0000259" key="9">
    <source>
        <dbReference type="Pfam" id="PF12704"/>
    </source>
</evidence>
<keyword evidence="3" id="KW-1003">Cell membrane</keyword>
<feature type="transmembrane region" description="Helical" evidence="7">
    <location>
        <begin position="753"/>
        <end position="771"/>
    </location>
</feature>
<dbReference type="Pfam" id="PF02687">
    <property type="entry name" value="FtsX"/>
    <property type="match status" value="2"/>
</dbReference>
<comment type="similarity">
    <text evidence="2">Belongs to the ABC-4 integral membrane protein family. LolC/E subfamily.</text>
</comment>
<name>A0ABS5G8C0_9BRAD</name>
<evidence type="ECO:0000256" key="7">
    <source>
        <dbReference type="SAM" id="Phobius"/>
    </source>
</evidence>
<evidence type="ECO:0000256" key="1">
    <source>
        <dbReference type="ARBA" id="ARBA00004651"/>
    </source>
</evidence>
<feature type="domain" description="ABC3 transporter permease C-terminal" evidence="8">
    <location>
        <begin position="662"/>
        <end position="775"/>
    </location>
</feature>
<evidence type="ECO:0000256" key="5">
    <source>
        <dbReference type="ARBA" id="ARBA00022989"/>
    </source>
</evidence>
<keyword evidence="5 7" id="KW-1133">Transmembrane helix</keyword>
<comment type="subcellular location">
    <subcellularLocation>
        <location evidence="1">Cell membrane</location>
        <topology evidence="1">Multi-pass membrane protein</topology>
    </subcellularLocation>
</comment>
<dbReference type="RefSeq" id="WP_012045316.1">
    <property type="nucleotide sequence ID" value="NZ_JABFDP010000019.1"/>
</dbReference>
<evidence type="ECO:0000313" key="11">
    <source>
        <dbReference type="Proteomes" id="UP001314635"/>
    </source>
</evidence>
<feature type="domain" description="MacB-like periplasmic core" evidence="9">
    <location>
        <begin position="24"/>
        <end position="235"/>
    </location>
</feature>
<dbReference type="InterPro" id="IPR003838">
    <property type="entry name" value="ABC3_permease_C"/>
</dbReference>
<sequence length="788" mass="84467">MVSLLNRKLWRDIGAMRGQVITIALLVAAGVAVFVGSVSTYQSLRAGCELFYAEARFPQVFVTLKRAPLTLVARLNAVAGVLAAEPRIVREVIVDAPAAAQPVSARLVSLSRAGDEPLARLHLRRGTAPAPGDARSAAVNEAFADANGVKPGDEIRVLLNGRLQAFRVSGIVLSPEYVYAVRPGLPIPDDRLYAILWVDRSAAEAAFDMKGAFNDAVVALAPGADAQPVIEELDRLLEPYGSIGAIARRDQPSNRFLEDELNQQKVMSITIPIIFFGVAAFLLNSALGRLVAAQREQIAALKALGFPTSALTLHYLALMLVIVLIGSALGIVGGLGFGQAMITSYHGFFRLPELPFRLAPWSILAGVAISTAAGSLGVITALQAVVGLAPAEAMRPAVPMGFRRSWIERIMPGVARRARRMMMLRNVAGRPFRSLFTVVGIAFAVPMMVLGIFWRDAIGEMIELQFNLVERGNASITFPHPVDRAVLRDLARQPGVLLAEGQRIVPVRLRAGQRSYLTSVIGLAAADELRRPHDAARRPIVAAPDGITLTRRLAERLALSAGDLVTVEAMEGRRRRRDVPVSAIVDEAIGMASYMDIDTLNRFTGEGKVISAASLHVDPAALPALGARFKNLPMIESVSMKAYAVASFIDKIAGLVFVTAGILTGFAAIITVGVVYNSARISLQERAWELASLRVLGFTRGEVAGILFGEFALEIALGIPLGLLLSRGIIALIARLHSSESFQIPGVIAPRTYLIATAVVLASAAISAIIVRRRVDRLDLVAALKTRE</sequence>
<keyword evidence="4 7" id="KW-0812">Transmembrane</keyword>
<evidence type="ECO:0000259" key="8">
    <source>
        <dbReference type="Pfam" id="PF02687"/>
    </source>
</evidence>
<feature type="transmembrane region" description="Helical" evidence="7">
    <location>
        <begin position="432"/>
        <end position="454"/>
    </location>
</feature>